<dbReference type="Gene3D" id="3.40.50.300">
    <property type="entry name" value="P-loop containing nucleotide triphosphate hydrolases"/>
    <property type="match status" value="2"/>
</dbReference>
<dbReference type="EMBL" id="AMFJ01028911">
    <property type="protein sequence ID" value="EKD44304.1"/>
    <property type="molecule type" value="Genomic_DNA"/>
</dbReference>
<dbReference type="InterPro" id="IPR027417">
    <property type="entry name" value="P-loop_NTPase"/>
</dbReference>
<feature type="domain" description="Helicase/UvrB N-terminal" evidence="1">
    <location>
        <begin position="2"/>
        <end position="241"/>
    </location>
</feature>
<gene>
    <name evidence="2" type="ORF">ACD_71C00180G0003</name>
</gene>
<sequence>MELKNYQKIVLDELRTYLDVLDRENDPARAFSRYWHDRGVASPEVYSEKVPGCPYVSFKVPTAGWKTYLAANALGQIFERYPQGVPRVVLWLVPWENILTQTIRNLSDKDHPYRRRLDEMFSGRVEIYDKESVLSGARFDPSTVKEQVCVIVLSFASFRASTKDGRKAYQENGNLANFVSIYEDRKWMIAWVDDTALVQVFNRLRPVCIVDESHRAETDLSIETLRDFNPSFILGLTATPKKDANIISYVGAIELKKEEMVKLPVVAYNLPSREEVIRRAKLLRDSLEERSKRLENEGGEYIRPIVLFQAEPRTSVESVNYAKIKENLIKAGIPEEQIAIKIADKDEIKGKNLLSRDCPIRYIITVNALKEGWDCPFAYVLASLGNRSSETDVTQILGRILRQPYARRTKEPILNLSYVFGASEKFSATVDNIVRALGVSGFDKEDCYTLDEGQMTLPTQEQEIMAEFGHAPLPQTSIHTDDTPDVFDLSSGSLASITSSEAPKTIGELLVLAEKEELAFVNEVAQTKNFEVPVELQARAFGSNMEEKFRSIIKEIHIPVFYMVEDAWLFGTERLLSDSDLLEGFDLWSADANIHLDSTSEELYSVDIEESGGIRYKRISPEIQEYLLKYMDWLSPEEQIKYIVWIIRDHMGRFDGYDQSAVNRYIEKVLANAKTTEIENIKKSPYLAASLIEKKAKATADAHKEKKFYEWLDSDRIVAKPHWIFPEIINPVPVGPALSGSLYSREADMNGLEREFVEHMSTLSNMFFWHRNIERRGFGINGWLRHFPDFIIRTNSGKILLIETKGADRDNTDSKRKLRLGQKWAEKAGSIYKYFMVFSGGEPLEGAYTVDQFMGILKDI</sequence>
<dbReference type="InterPro" id="IPR006935">
    <property type="entry name" value="Helicase/UvrB_N"/>
</dbReference>
<dbReference type="CDD" id="cd18785">
    <property type="entry name" value="SF2_C"/>
    <property type="match status" value="1"/>
</dbReference>
<name>K2A2R5_9BACT</name>
<dbReference type="AlphaFoldDB" id="K2A2R5"/>
<dbReference type="GO" id="GO:0003677">
    <property type="term" value="F:DNA binding"/>
    <property type="evidence" value="ECO:0007669"/>
    <property type="project" value="InterPro"/>
</dbReference>
<accession>K2A2R5</accession>
<comment type="caution">
    <text evidence="2">The sequence shown here is derived from an EMBL/GenBank/DDBJ whole genome shotgun (WGS) entry which is preliminary data.</text>
</comment>
<evidence type="ECO:0000259" key="1">
    <source>
        <dbReference type="Pfam" id="PF04851"/>
    </source>
</evidence>
<dbReference type="GO" id="GO:0016787">
    <property type="term" value="F:hydrolase activity"/>
    <property type="evidence" value="ECO:0007669"/>
    <property type="project" value="InterPro"/>
</dbReference>
<reference evidence="2" key="1">
    <citation type="journal article" date="2012" name="Science">
        <title>Fermentation, hydrogen, and sulfur metabolism in multiple uncultivated bacterial phyla.</title>
        <authorList>
            <person name="Wrighton K.C."/>
            <person name="Thomas B.C."/>
            <person name="Sharon I."/>
            <person name="Miller C.S."/>
            <person name="Castelle C.J."/>
            <person name="VerBerkmoes N.C."/>
            <person name="Wilkins M.J."/>
            <person name="Hettich R.L."/>
            <person name="Lipton M.S."/>
            <person name="Williams K.H."/>
            <person name="Long P.E."/>
            <person name="Banfield J.F."/>
        </authorList>
    </citation>
    <scope>NUCLEOTIDE SEQUENCE [LARGE SCALE GENOMIC DNA]</scope>
</reference>
<protein>
    <recommendedName>
        <fullName evidence="1">Helicase/UvrB N-terminal domain-containing protein</fullName>
    </recommendedName>
</protein>
<dbReference type="Pfam" id="PF04851">
    <property type="entry name" value="ResIII"/>
    <property type="match status" value="1"/>
</dbReference>
<dbReference type="GO" id="GO:0005524">
    <property type="term" value="F:ATP binding"/>
    <property type="evidence" value="ECO:0007669"/>
    <property type="project" value="InterPro"/>
</dbReference>
<dbReference type="SUPFAM" id="SSF52540">
    <property type="entry name" value="P-loop containing nucleoside triphosphate hydrolases"/>
    <property type="match status" value="2"/>
</dbReference>
<organism evidence="2">
    <name type="scientific">uncultured bacterium</name>
    <name type="common">gcode 4</name>
    <dbReference type="NCBI Taxonomy" id="1234023"/>
    <lineage>
        <taxon>Bacteria</taxon>
        <taxon>environmental samples</taxon>
    </lineage>
</organism>
<evidence type="ECO:0000313" key="2">
    <source>
        <dbReference type="EMBL" id="EKD44304.1"/>
    </source>
</evidence>
<proteinExistence type="predicted"/>